<dbReference type="Gene3D" id="3.30.40.10">
    <property type="entry name" value="Zinc/RING finger domain, C3HC4 (zinc finger)"/>
    <property type="match status" value="1"/>
</dbReference>
<keyword evidence="4" id="KW-0833">Ubl conjugation pathway</keyword>
<dbReference type="PANTHER" id="PTHR47035:SF4">
    <property type="entry name" value="OS02G0676500 PROTEIN"/>
    <property type="match status" value="1"/>
</dbReference>
<evidence type="ECO:0000259" key="7">
    <source>
        <dbReference type="PROSITE" id="PS50089"/>
    </source>
</evidence>
<sequence length="101" mass="11114">MPKCGHTFHLSCIDLWLKRQSTCPICRLPVQDSTENEPVPSAAHGCESQSFDSTEISVERSLSCLLPASEQSEVHRTSEAPENYVTIEVESRAAEIAPARS</sequence>
<dbReference type="InterPro" id="IPR001841">
    <property type="entry name" value="Znf_RING"/>
</dbReference>
<dbReference type="AlphaFoldDB" id="A0AAV3QPU8"/>
<evidence type="ECO:0000256" key="1">
    <source>
        <dbReference type="ARBA" id="ARBA00004906"/>
    </source>
</evidence>
<keyword evidence="3 6" id="KW-0863">Zinc-finger</keyword>
<evidence type="ECO:0000256" key="5">
    <source>
        <dbReference type="ARBA" id="ARBA00022833"/>
    </source>
</evidence>
<evidence type="ECO:0000256" key="2">
    <source>
        <dbReference type="ARBA" id="ARBA00022723"/>
    </source>
</evidence>
<comment type="caution">
    <text evidence="8">The sequence shown here is derived from an EMBL/GenBank/DDBJ whole genome shotgun (WGS) entry which is preliminary data.</text>
</comment>
<gene>
    <name evidence="8" type="ORF">LIER_40044</name>
</gene>
<dbReference type="EMBL" id="BAABME010022390">
    <property type="protein sequence ID" value="GAA0165698.1"/>
    <property type="molecule type" value="Genomic_DNA"/>
</dbReference>
<comment type="pathway">
    <text evidence="1">Protein modification; protein ubiquitination.</text>
</comment>
<dbReference type="SUPFAM" id="SSF57850">
    <property type="entry name" value="RING/U-box"/>
    <property type="match status" value="1"/>
</dbReference>
<dbReference type="Proteomes" id="UP001454036">
    <property type="component" value="Unassembled WGS sequence"/>
</dbReference>
<dbReference type="GO" id="GO:0008270">
    <property type="term" value="F:zinc ion binding"/>
    <property type="evidence" value="ECO:0007669"/>
    <property type="project" value="UniProtKB-KW"/>
</dbReference>
<keyword evidence="9" id="KW-1185">Reference proteome</keyword>
<accession>A0AAV3QPU8</accession>
<keyword evidence="5" id="KW-0862">Zinc</keyword>
<dbReference type="InterPro" id="IPR024766">
    <property type="entry name" value="Znf_RING_H2"/>
</dbReference>
<dbReference type="InterPro" id="IPR053070">
    <property type="entry name" value="RING-type_E3_ubiquitin-ligase"/>
</dbReference>
<dbReference type="InterPro" id="IPR013083">
    <property type="entry name" value="Znf_RING/FYVE/PHD"/>
</dbReference>
<protein>
    <recommendedName>
        <fullName evidence="7">RING-type domain-containing protein</fullName>
    </recommendedName>
</protein>
<dbReference type="PROSITE" id="PS50089">
    <property type="entry name" value="ZF_RING_2"/>
    <property type="match status" value="1"/>
</dbReference>
<keyword evidence="2" id="KW-0479">Metal-binding</keyword>
<evidence type="ECO:0000256" key="6">
    <source>
        <dbReference type="PROSITE-ProRule" id="PRU00175"/>
    </source>
</evidence>
<feature type="domain" description="RING-type" evidence="7">
    <location>
        <begin position="4"/>
        <end position="27"/>
    </location>
</feature>
<proteinExistence type="predicted"/>
<dbReference type="PANTHER" id="PTHR47035">
    <property type="entry name" value="OS11G0150450 PROTEIN"/>
    <property type="match status" value="1"/>
</dbReference>
<evidence type="ECO:0000313" key="8">
    <source>
        <dbReference type="EMBL" id="GAA0165698.1"/>
    </source>
</evidence>
<reference evidence="8 9" key="1">
    <citation type="submission" date="2024-01" db="EMBL/GenBank/DDBJ databases">
        <title>The complete chloroplast genome sequence of Lithospermum erythrorhizon: insights into the phylogenetic relationship among Boraginaceae species and the maternal lineages of purple gromwells.</title>
        <authorList>
            <person name="Okada T."/>
            <person name="Watanabe K."/>
        </authorList>
    </citation>
    <scope>NUCLEOTIDE SEQUENCE [LARGE SCALE GENOMIC DNA]</scope>
</reference>
<evidence type="ECO:0000313" key="9">
    <source>
        <dbReference type="Proteomes" id="UP001454036"/>
    </source>
</evidence>
<organism evidence="8 9">
    <name type="scientific">Lithospermum erythrorhizon</name>
    <name type="common">Purple gromwell</name>
    <name type="synonym">Lithospermum officinale var. erythrorhizon</name>
    <dbReference type="NCBI Taxonomy" id="34254"/>
    <lineage>
        <taxon>Eukaryota</taxon>
        <taxon>Viridiplantae</taxon>
        <taxon>Streptophyta</taxon>
        <taxon>Embryophyta</taxon>
        <taxon>Tracheophyta</taxon>
        <taxon>Spermatophyta</taxon>
        <taxon>Magnoliopsida</taxon>
        <taxon>eudicotyledons</taxon>
        <taxon>Gunneridae</taxon>
        <taxon>Pentapetalae</taxon>
        <taxon>asterids</taxon>
        <taxon>lamiids</taxon>
        <taxon>Boraginales</taxon>
        <taxon>Boraginaceae</taxon>
        <taxon>Boraginoideae</taxon>
        <taxon>Lithospermeae</taxon>
        <taxon>Lithospermum</taxon>
    </lineage>
</organism>
<evidence type="ECO:0000256" key="3">
    <source>
        <dbReference type="ARBA" id="ARBA00022771"/>
    </source>
</evidence>
<dbReference type="Pfam" id="PF12678">
    <property type="entry name" value="zf-rbx1"/>
    <property type="match status" value="1"/>
</dbReference>
<name>A0AAV3QPU8_LITER</name>
<evidence type="ECO:0000256" key="4">
    <source>
        <dbReference type="ARBA" id="ARBA00022786"/>
    </source>
</evidence>